<organism evidence="4 5">
    <name type="scientific">Nakamurella panacisegetis</name>
    <dbReference type="NCBI Taxonomy" id="1090615"/>
    <lineage>
        <taxon>Bacteria</taxon>
        <taxon>Bacillati</taxon>
        <taxon>Actinomycetota</taxon>
        <taxon>Actinomycetes</taxon>
        <taxon>Nakamurellales</taxon>
        <taxon>Nakamurellaceae</taxon>
        <taxon>Nakamurella</taxon>
    </lineage>
</organism>
<dbReference type="PROSITE" id="PS00893">
    <property type="entry name" value="NUDIX_BOX"/>
    <property type="match status" value="1"/>
</dbReference>
<dbReference type="PANTHER" id="PTHR43046:SF14">
    <property type="entry name" value="MUTT_NUDIX FAMILY PROTEIN"/>
    <property type="match status" value="1"/>
</dbReference>
<feature type="domain" description="Nudix hydrolase" evidence="3">
    <location>
        <begin position="38"/>
        <end position="163"/>
    </location>
</feature>
<dbReference type="RefSeq" id="WP_090474528.1">
    <property type="nucleotide sequence ID" value="NZ_LT629710.1"/>
</dbReference>
<dbReference type="PROSITE" id="PS51462">
    <property type="entry name" value="NUDIX"/>
    <property type="match status" value="1"/>
</dbReference>
<evidence type="ECO:0000313" key="5">
    <source>
        <dbReference type="Proteomes" id="UP000198741"/>
    </source>
</evidence>
<dbReference type="GO" id="GO:0016787">
    <property type="term" value="F:hydrolase activity"/>
    <property type="evidence" value="ECO:0007669"/>
    <property type="project" value="UniProtKB-KW"/>
</dbReference>
<dbReference type="InterPro" id="IPR000086">
    <property type="entry name" value="NUDIX_hydrolase_dom"/>
</dbReference>
<dbReference type="PANTHER" id="PTHR43046">
    <property type="entry name" value="GDP-MANNOSE MANNOSYL HYDROLASE"/>
    <property type="match status" value="1"/>
</dbReference>
<evidence type="ECO:0000313" key="4">
    <source>
        <dbReference type="EMBL" id="SDO33242.1"/>
    </source>
</evidence>
<dbReference type="AlphaFoldDB" id="A0A1H0IPG3"/>
<sequence length="165" mass="17651">MSEVGPKGGLRSRVRSAAYSAFGYLPPRVRRGIVGVVAPSFTVGALGVIHDGDLVLFVRQQHRPGLALPGGLLKKGEPARRALVRELAEELGADASGFAAAPDTAHVDPGKTRVDLIFFCAADRATMALTPAAEVLSFEWRRIDDVELTPQTREILASVGDRIPR</sequence>
<dbReference type="SUPFAM" id="SSF55811">
    <property type="entry name" value="Nudix"/>
    <property type="match status" value="1"/>
</dbReference>
<dbReference type="Proteomes" id="UP000198741">
    <property type="component" value="Chromosome I"/>
</dbReference>
<dbReference type="STRING" id="1090615.SAMN04515671_0591"/>
<name>A0A1H0IPG3_9ACTN</name>
<evidence type="ECO:0000256" key="1">
    <source>
        <dbReference type="ARBA" id="ARBA00001946"/>
    </source>
</evidence>
<reference evidence="4 5" key="1">
    <citation type="submission" date="2016-10" db="EMBL/GenBank/DDBJ databases">
        <authorList>
            <person name="de Groot N.N."/>
        </authorList>
    </citation>
    <scope>NUCLEOTIDE SEQUENCE [LARGE SCALE GENOMIC DNA]</scope>
    <source>
        <strain evidence="5">P4-7,KCTC 19426,CECT 7604</strain>
    </source>
</reference>
<evidence type="ECO:0000259" key="3">
    <source>
        <dbReference type="PROSITE" id="PS51462"/>
    </source>
</evidence>
<accession>A0A1H0IPG3</accession>
<dbReference type="InterPro" id="IPR020084">
    <property type="entry name" value="NUDIX_hydrolase_CS"/>
</dbReference>
<comment type="cofactor">
    <cofactor evidence="1">
        <name>Mg(2+)</name>
        <dbReference type="ChEBI" id="CHEBI:18420"/>
    </cofactor>
</comment>
<dbReference type="InterPro" id="IPR015797">
    <property type="entry name" value="NUDIX_hydrolase-like_dom_sf"/>
</dbReference>
<dbReference type="EMBL" id="LT629710">
    <property type="protein sequence ID" value="SDO33242.1"/>
    <property type="molecule type" value="Genomic_DNA"/>
</dbReference>
<keyword evidence="5" id="KW-1185">Reference proteome</keyword>
<proteinExistence type="predicted"/>
<dbReference type="Gene3D" id="3.90.79.10">
    <property type="entry name" value="Nucleoside Triphosphate Pyrophosphohydrolase"/>
    <property type="match status" value="1"/>
</dbReference>
<gene>
    <name evidence="4" type="ORF">SAMN04515671_0591</name>
</gene>
<protein>
    <submittedName>
        <fullName evidence="4">NUDIX domain-containing protein</fullName>
    </submittedName>
</protein>
<evidence type="ECO:0000256" key="2">
    <source>
        <dbReference type="ARBA" id="ARBA00022801"/>
    </source>
</evidence>
<dbReference type="Pfam" id="PF00293">
    <property type="entry name" value="NUDIX"/>
    <property type="match status" value="1"/>
</dbReference>
<keyword evidence="2" id="KW-0378">Hydrolase</keyword>